<keyword evidence="2" id="KW-1185">Reference proteome</keyword>
<accession>A0ABN7X5W0</accession>
<dbReference type="Proteomes" id="UP000789901">
    <property type="component" value="Unassembled WGS sequence"/>
</dbReference>
<dbReference type="EMBL" id="CAJVQB010088202">
    <property type="protein sequence ID" value="CAG8847555.1"/>
    <property type="molecule type" value="Genomic_DNA"/>
</dbReference>
<name>A0ABN7X5W0_GIGMA</name>
<reference evidence="1 2" key="1">
    <citation type="submission" date="2021-06" db="EMBL/GenBank/DDBJ databases">
        <authorList>
            <person name="Kallberg Y."/>
            <person name="Tangrot J."/>
            <person name="Rosling A."/>
        </authorList>
    </citation>
    <scope>NUCLEOTIDE SEQUENCE [LARGE SCALE GENOMIC DNA]</scope>
    <source>
        <strain evidence="1 2">120-4 pot B 10/14</strain>
    </source>
</reference>
<proteinExistence type="predicted"/>
<feature type="non-terminal residue" evidence="1">
    <location>
        <position position="1"/>
    </location>
</feature>
<sequence>QVESVDSQSLQTEFQYIDDISGKPISDPIEHILTKPDTKILDI</sequence>
<protein>
    <submittedName>
        <fullName evidence="1">2419_t:CDS:1</fullName>
    </submittedName>
</protein>
<gene>
    <name evidence="1" type="ORF">GMARGA_LOCUS38732</name>
</gene>
<organism evidence="1 2">
    <name type="scientific">Gigaspora margarita</name>
    <dbReference type="NCBI Taxonomy" id="4874"/>
    <lineage>
        <taxon>Eukaryota</taxon>
        <taxon>Fungi</taxon>
        <taxon>Fungi incertae sedis</taxon>
        <taxon>Mucoromycota</taxon>
        <taxon>Glomeromycotina</taxon>
        <taxon>Glomeromycetes</taxon>
        <taxon>Diversisporales</taxon>
        <taxon>Gigasporaceae</taxon>
        <taxon>Gigaspora</taxon>
    </lineage>
</organism>
<comment type="caution">
    <text evidence="1">The sequence shown here is derived from an EMBL/GenBank/DDBJ whole genome shotgun (WGS) entry which is preliminary data.</text>
</comment>
<evidence type="ECO:0000313" key="1">
    <source>
        <dbReference type="EMBL" id="CAG8847555.1"/>
    </source>
</evidence>
<evidence type="ECO:0000313" key="2">
    <source>
        <dbReference type="Proteomes" id="UP000789901"/>
    </source>
</evidence>
<feature type="non-terminal residue" evidence="1">
    <location>
        <position position="43"/>
    </location>
</feature>